<dbReference type="SUPFAM" id="SSF53474">
    <property type="entry name" value="alpha/beta-Hydrolases"/>
    <property type="match status" value="1"/>
</dbReference>
<protein>
    <recommendedName>
        <fullName evidence="6">Lipase domain-containing protein</fullName>
    </recommendedName>
</protein>
<evidence type="ECO:0000256" key="3">
    <source>
        <dbReference type="ARBA" id="ARBA00022525"/>
    </source>
</evidence>
<evidence type="ECO:0000256" key="5">
    <source>
        <dbReference type="SAM" id="SignalP"/>
    </source>
</evidence>
<accession>A0A9P0I6C0</accession>
<reference evidence="7" key="1">
    <citation type="submission" date="2022-02" db="EMBL/GenBank/DDBJ databases">
        <authorList>
            <person name="King R."/>
        </authorList>
    </citation>
    <scope>NUCLEOTIDE SEQUENCE</scope>
</reference>
<feature type="domain" description="Lipase" evidence="6">
    <location>
        <begin position="93"/>
        <end position="336"/>
    </location>
</feature>
<proteinExistence type="inferred from homology"/>
<keyword evidence="5" id="KW-0732">Signal</keyword>
<organism evidence="7 8">
    <name type="scientific">Spodoptera littoralis</name>
    <name type="common">Egyptian cotton leafworm</name>
    <dbReference type="NCBI Taxonomy" id="7109"/>
    <lineage>
        <taxon>Eukaryota</taxon>
        <taxon>Metazoa</taxon>
        <taxon>Ecdysozoa</taxon>
        <taxon>Arthropoda</taxon>
        <taxon>Hexapoda</taxon>
        <taxon>Insecta</taxon>
        <taxon>Pterygota</taxon>
        <taxon>Neoptera</taxon>
        <taxon>Endopterygota</taxon>
        <taxon>Lepidoptera</taxon>
        <taxon>Glossata</taxon>
        <taxon>Ditrysia</taxon>
        <taxon>Noctuoidea</taxon>
        <taxon>Noctuidae</taxon>
        <taxon>Amphipyrinae</taxon>
        <taxon>Spodoptera</taxon>
    </lineage>
</organism>
<keyword evidence="8" id="KW-1185">Reference proteome</keyword>
<dbReference type="InterPro" id="IPR000734">
    <property type="entry name" value="TAG_lipase"/>
</dbReference>
<dbReference type="Proteomes" id="UP001153321">
    <property type="component" value="Chromosome 21"/>
</dbReference>
<dbReference type="EMBL" id="LR824552">
    <property type="protein sequence ID" value="CAH1640821.1"/>
    <property type="molecule type" value="Genomic_DNA"/>
</dbReference>
<dbReference type="Gene3D" id="3.40.50.1820">
    <property type="entry name" value="alpha/beta hydrolase"/>
    <property type="match status" value="1"/>
</dbReference>
<sequence>MSQMFRLVVVAACLLIGQARAATYGPRADYGYPAGLIPDCPGTHKNASISARHMNNLQIAIHRISSSGQVVRRTLPLENAPKVIARDKNIDLKNKKTVVYAVGFMDSSAFPFSQAIGTSYAKRGYNVFVSETLAFLTYIYPKSVRLVRFIGKKMGEFLVRLTELGVDPANLELVGTSLGAHELGYAAKHFFKTTGKKVSRLTGLDPAGPCFRSLGPEDKLWKTDAELVDVIHTNIDGFGIAEALGHIDIYANGGEFQPSDIPYIPCLVICSHVRSMIYWWQALEHPKKFIAVKCNSIQEARFAQCFNNTETNYVGVEAQFDKPGIYYLATNNEFPYYMGKEGLKEENEIYTSVVRRINDDDGFVA</sequence>
<evidence type="ECO:0000259" key="6">
    <source>
        <dbReference type="Pfam" id="PF00151"/>
    </source>
</evidence>
<dbReference type="InterPro" id="IPR029058">
    <property type="entry name" value="AB_hydrolase_fold"/>
</dbReference>
<keyword evidence="3" id="KW-0964">Secreted</keyword>
<dbReference type="PANTHER" id="PTHR11610">
    <property type="entry name" value="LIPASE"/>
    <property type="match status" value="1"/>
</dbReference>
<dbReference type="Pfam" id="PF00151">
    <property type="entry name" value="Lipase"/>
    <property type="match status" value="1"/>
</dbReference>
<dbReference type="GO" id="GO:0005615">
    <property type="term" value="C:extracellular space"/>
    <property type="evidence" value="ECO:0007669"/>
    <property type="project" value="TreeGrafter"/>
</dbReference>
<gene>
    <name evidence="7" type="ORF">SPLIT_LOCUS6177</name>
</gene>
<comment type="subcellular location">
    <subcellularLocation>
        <location evidence="1">Secreted</location>
    </subcellularLocation>
</comment>
<name>A0A9P0I6C0_SPOLI</name>
<dbReference type="AlphaFoldDB" id="A0A9P0I6C0"/>
<feature type="chain" id="PRO_5040266355" description="Lipase domain-containing protein" evidence="5">
    <location>
        <begin position="22"/>
        <end position="365"/>
    </location>
</feature>
<evidence type="ECO:0000313" key="7">
    <source>
        <dbReference type="EMBL" id="CAH1640821.1"/>
    </source>
</evidence>
<evidence type="ECO:0000313" key="8">
    <source>
        <dbReference type="Proteomes" id="UP001153321"/>
    </source>
</evidence>
<dbReference type="PANTHER" id="PTHR11610:SF173">
    <property type="entry name" value="LIPASE DOMAIN-CONTAINING PROTEIN-RELATED"/>
    <property type="match status" value="1"/>
</dbReference>
<dbReference type="GO" id="GO:0016298">
    <property type="term" value="F:lipase activity"/>
    <property type="evidence" value="ECO:0007669"/>
    <property type="project" value="InterPro"/>
</dbReference>
<evidence type="ECO:0000256" key="4">
    <source>
        <dbReference type="RuleBase" id="RU004262"/>
    </source>
</evidence>
<dbReference type="InterPro" id="IPR013818">
    <property type="entry name" value="Lipase"/>
</dbReference>
<evidence type="ECO:0000256" key="2">
    <source>
        <dbReference type="ARBA" id="ARBA00010701"/>
    </source>
</evidence>
<dbReference type="GO" id="GO:0016042">
    <property type="term" value="P:lipid catabolic process"/>
    <property type="evidence" value="ECO:0007669"/>
    <property type="project" value="TreeGrafter"/>
</dbReference>
<dbReference type="GO" id="GO:0017171">
    <property type="term" value="F:serine hydrolase activity"/>
    <property type="evidence" value="ECO:0007669"/>
    <property type="project" value="TreeGrafter"/>
</dbReference>
<comment type="similarity">
    <text evidence="2 4">Belongs to the AB hydrolase superfamily. Lipase family.</text>
</comment>
<evidence type="ECO:0000256" key="1">
    <source>
        <dbReference type="ARBA" id="ARBA00004613"/>
    </source>
</evidence>
<feature type="signal peptide" evidence="5">
    <location>
        <begin position="1"/>
        <end position="21"/>
    </location>
</feature>